<dbReference type="Proteomes" id="UP000310636">
    <property type="component" value="Unassembled WGS sequence"/>
</dbReference>
<keyword evidence="3" id="KW-1185">Reference proteome</keyword>
<organism evidence="2 3">
    <name type="scientific">Cohnella fermenti</name>
    <dbReference type="NCBI Taxonomy" id="2565925"/>
    <lineage>
        <taxon>Bacteria</taxon>
        <taxon>Bacillati</taxon>
        <taxon>Bacillota</taxon>
        <taxon>Bacilli</taxon>
        <taxon>Bacillales</taxon>
        <taxon>Paenibacillaceae</taxon>
        <taxon>Cohnella</taxon>
    </lineage>
</organism>
<dbReference type="OrthoDB" id="2628472at2"/>
<evidence type="ECO:0000256" key="1">
    <source>
        <dbReference type="SAM" id="Phobius"/>
    </source>
</evidence>
<evidence type="ECO:0000313" key="3">
    <source>
        <dbReference type="Proteomes" id="UP000310636"/>
    </source>
</evidence>
<evidence type="ECO:0000313" key="2">
    <source>
        <dbReference type="EMBL" id="THF73919.1"/>
    </source>
</evidence>
<keyword evidence="1" id="KW-1133">Transmembrane helix</keyword>
<reference evidence="2 3" key="1">
    <citation type="submission" date="2019-04" db="EMBL/GenBank/DDBJ databases">
        <title>Cohnella sp. nov. isolated from preserved vegetables.</title>
        <authorList>
            <person name="Lin S.-Y."/>
            <person name="Hung M.-H."/>
            <person name="Young C.-C."/>
        </authorList>
    </citation>
    <scope>NUCLEOTIDE SEQUENCE [LARGE SCALE GENOMIC DNA]</scope>
    <source>
        <strain evidence="2 3">CC-MHH1044</strain>
    </source>
</reference>
<feature type="transmembrane region" description="Helical" evidence="1">
    <location>
        <begin position="105"/>
        <end position="124"/>
    </location>
</feature>
<dbReference type="AlphaFoldDB" id="A0A4S4BN49"/>
<proteinExistence type="predicted"/>
<name>A0A4S4BN49_9BACL</name>
<protein>
    <submittedName>
        <fullName evidence="2">Uncharacterized protein</fullName>
    </submittedName>
</protein>
<keyword evidence="1" id="KW-0812">Transmembrane</keyword>
<dbReference type="EMBL" id="SSOB01000047">
    <property type="protein sequence ID" value="THF73919.1"/>
    <property type="molecule type" value="Genomic_DNA"/>
</dbReference>
<keyword evidence="1" id="KW-0472">Membrane</keyword>
<accession>A0A4S4BN49</accession>
<dbReference type="RefSeq" id="WP_136372952.1">
    <property type="nucleotide sequence ID" value="NZ_SSOB01000047.1"/>
</dbReference>
<comment type="caution">
    <text evidence="2">The sequence shown here is derived from an EMBL/GenBank/DDBJ whole genome shotgun (WGS) entry which is preliminary data.</text>
</comment>
<sequence>MKTREISADEFSSRFGVERAAGDFAYFVCDNGIGMIRDNRTRTMEVIVLPEAKPEALSEEDEIALMSAICGEYEQDCLWNDGLPKSDRLQDYEEREQAAGRRLNGIRAMLGGAIAVCFALIAWFCLQDWT</sequence>
<gene>
    <name evidence="2" type="ORF">E6C55_26990</name>
</gene>